<name>A0A9N9E174_9GLOM</name>
<dbReference type="EMBL" id="CAJVPJ010004803">
    <property type="protein sequence ID" value="CAG8655795.1"/>
    <property type="molecule type" value="Genomic_DNA"/>
</dbReference>
<organism evidence="1 2">
    <name type="scientific">Paraglomus occultum</name>
    <dbReference type="NCBI Taxonomy" id="144539"/>
    <lineage>
        <taxon>Eukaryota</taxon>
        <taxon>Fungi</taxon>
        <taxon>Fungi incertae sedis</taxon>
        <taxon>Mucoromycota</taxon>
        <taxon>Glomeromycotina</taxon>
        <taxon>Glomeromycetes</taxon>
        <taxon>Paraglomerales</taxon>
        <taxon>Paraglomeraceae</taxon>
        <taxon>Paraglomus</taxon>
    </lineage>
</organism>
<reference evidence="1" key="1">
    <citation type="submission" date="2021-06" db="EMBL/GenBank/DDBJ databases">
        <authorList>
            <person name="Kallberg Y."/>
            <person name="Tangrot J."/>
            <person name="Rosling A."/>
        </authorList>
    </citation>
    <scope>NUCLEOTIDE SEQUENCE</scope>
    <source>
        <strain evidence="1">IA702</strain>
    </source>
</reference>
<evidence type="ECO:0000313" key="2">
    <source>
        <dbReference type="Proteomes" id="UP000789572"/>
    </source>
</evidence>
<keyword evidence="2" id="KW-1185">Reference proteome</keyword>
<sequence length="178" mass="19969">SISSIASVGRKRRIEKLTEIAESNKKLKVNGNLAFSEFGKVPTKVFDAFGLDQYGPSRFKPPSVTLPDSVMDKIFEELTASVQPNFVARVTLLGSMISGKERKRERFIDVFLFRIAEHVTNVKIFFEHELNGIEVPANGNVEYAMMVEGKIILLLEAKADDFAMGRAQNYVECEVGYE</sequence>
<comment type="caution">
    <text evidence="1">The sequence shown here is derived from an EMBL/GenBank/DDBJ whole genome shotgun (WGS) entry which is preliminary data.</text>
</comment>
<protein>
    <submittedName>
        <fullName evidence="1">5219_t:CDS:1</fullName>
    </submittedName>
</protein>
<dbReference type="Proteomes" id="UP000789572">
    <property type="component" value="Unassembled WGS sequence"/>
</dbReference>
<dbReference type="OrthoDB" id="2414517at2759"/>
<accession>A0A9N9E174</accession>
<dbReference type="AlphaFoldDB" id="A0A9N9E174"/>
<feature type="non-terminal residue" evidence="1">
    <location>
        <position position="1"/>
    </location>
</feature>
<proteinExistence type="predicted"/>
<gene>
    <name evidence="1" type="ORF">POCULU_LOCUS10195</name>
</gene>
<feature type="non-terminal residue" evidence="1">
    <location>
        <position position="178"/>
    </location>
</feature>
<evidence type="ECO:0000313" key="1">
    <source>
        <dbReference type="EMBL" id="CAG8655795.1"/>
    </source>
</evidence>